<organism evidence="12 13">
    <name type="scientific">Candidatus Falkowbacteria bacterium RBG_13_39_14</name>
    <dbReference type="NCBI Taxonomy" id="1797985"/>
    <lineage>
        <taxon>Bacteria</taxon>
        <taxon>Candidatus Falkowiibacteriota</taxon>
    </lineage>
</organism>
<dbReference type="Pfam" id="PF04055">
    <property type="entry name" value="Radical_SAM"/>
    <property type="match status" value="2"/>
</dbReference>
<dbReference type="Gene3D" id="3.80.30.20">
    <property type="entry name" value="tm_1862 like domain"/>
    <property type="match status" value="2"/>
</dbReference>
<evidence type="ECO:0000256" key="3">
    <source>
        <dbReference type="ARBA" id="ARBA00022485"/>
    </source>
</evidence>
<dbReference type="InterPro" id="IPR058240">
    <property type="entry name" value="rSAM_sf"/>
</dbReference>
<evidence type="ECO:0000256" key="4">
    <source>
        <dbReference type="ARBA" id="ARBA00022691"/>
    </source>
</evidence>
<evidence type="ECO:0000256" key="1">
    <source>
        <dbReference type="ARBA" id="ARBA00001966"/>
    </source>
</evidence>
<gene>
    <name evidence="12" type="ORF">A2Y83_02705</name>
</gene>
<evidence type="ECO:0000259" key="10">
    <source>
        <dbReference type="PROSITE" id="PS51449"/>
    </source>
</evidence>
<dbReference type="AlphaFoldDB" id="A0A1F5S356"/>
<dbReference type="Gene3D" id="3.40.50.12160">
    <property type="entry name" value="Methylthiotransferase, N-terminal domain"/>
    <property type="match status" value="1"/>
</dbReference>
<evidence type="ECO:0000313" key="12">
    <source>
        <dbReference type="EMBL" id="OGF21127.1"/>
    </source>
</evidence>
<dbReference type="SFLD" id="SFLDG01082">
    <property type="entry name" value="B12-binding_domain_containing"/>
    <property type="match status" value="1"/>
</dbReference>
<evidence type="ECO:0000259" key="9">
    <source>
        <dbReference type="PROSITE" id="PS50926"/>
    </source>
</evidence>
<dbReference type="GO" id="GO:0046872">
    <property type="term" value="F:metal ion binding"/>
    <property type="evidence" value="ECO:0007669"/>
    <property type="project" value="UniProtKB-KW"/>
</dbReference>
<evidence type="ECO:0000313" key="13">
    <source>
        <dbReference type="Proteomes" id="UP000178323"/>
    </source>
</evidence>
<dbReference type="InterPro" id="IPR002792">
    <property type="entry name" value="TRAM_dom"/>
</dbReference>
<dbReference type="SFLD" id="SFLDS00029">
    <property type="entry name" value="Radical_SAM"/>
    <property type="match status" value="1"/>
</dbReference>
<keyword evidence="6" id="KW-0408">Iron</keyword>
<sequence length="511" mass="57860">MKYYLSIFGCQMNKSDAERIASVLESIGWMACSKEEDADLIAVIACSVRQTAIDRVYGRALKYEGLKKKKPNLKTILTGCVLDFDKKKLRGKFDIICDIREIDVILKEVRLKDPEARGYIPWDPSASLSRSQDDAGYLSIPPKYQSSFQAYVPIMTGCNNFCSYCVVPHTRGREYSRPEEDILNEVKHLIQNGYKEITLIGQNVNSYRGVIINQTKNKLSFRAKSLCRALRRDEVESLSRACRGKSLLTKSVFTNRKRSLRSSSIRCALEDSVGMTEKNASHILAFPALLRLINSIPGDFWIRFATSHPKDMSDELINAIAECEKITPYIHIPIQAGSDKILKAMNRKYTKKHYLDLIKKIKKKIPAVMLSTDIIVGFPGETEEDFEETVAVFKKIKYTMAYIARYSPRPGTAASKMPDNVNHEEKARREHILTEILKGTALENNKKFIGKTVRVLIERQGEDIYFGKTAQFVNVKINQFTPFIKEGTAIGQFVNVKITNATSFGMEGAIN</sequence>
<dbReference type="STRING" id="1797985.A2Y83_02705"/>
<keyword evidence="3" id="KW-0004">4Fe-4S</keyword>
<keyword evidence="7" id="KW-0411">Iron-sulfur</keyword>
<evidence type="ECO:0000259" key="11">
    <source>
        <dbReference type="PROSITE" id="PS51918"/>
    </source>
</evidence>
<evidence type="ECO:0000256" key="6">
    <source>
        <dbReference type="ARBA" id="ARBA00023004"/>
    </source>
</evidence>
<dbReference type="InterPro" id="IPR007197">
    <property type="entry name" value="rSAM"/>
</dbReference>
<dbReference type="EC" id="2.8.4.3" evidence="8"/>
<comment type="function">
    <text evidence="2">Catalyzes the methylthiolation of N6-(dimethylallyl)adenosine (i(6)A), leading to the formation of 2-methylthio-N6-(dimethylallyl)adenosine (ms(2)i(6)A) at position 37 in tRNAs that read codons beginning with uridine.</text>
</comment>
<dbReference type="FunFam" id="3.40.50.12160:FF:000003">
    <property type="entry name" value="CDK5 regulatory subunit-associated protein 1"/>
    <property type="match status" value="1"/>
</dbReference>
<dbReference type="SMART" id="SM00729">
    <property type="entry name" value="Elp3"/>
    <property type="match status" value="1"/>
</dbReference>
<keyword evidence="4" id="KW-0949">S-adenosyl-L-methionine</keyword>
<dbReference type="PANTHER" id="PTHR43020:SF2">
    <property type="entry name" value="MITOCHONDRIAL TRNA METHYLTHIOTRANSFERASE CDK5RAP1"/>
    <property type="match status" value="1"/>
</dbReference>
<dbReference type="PROSITE" id="PS50926">
    <property type="entry name" value="TRAM"/>
    <property type="match status" value="1"/>
</dbReference>
<dbReference type="InterPro" id="IPR020612">
    <property type="entry name" value="Methylthiotransferase_CS"/>
</dbReference>
<evidence type="ECO:0000256" key="5">
    <source>
        <dbReference type="ARBA" id="ARBA00022723"/>
    </source>
</evidence>
<dbReference type="EMBL" id="MFFS01000071">
    <property type="protein sequence ID" value="OGF21127.1"/>
    <property type="molecule type" value="Genomic_DNA"/>
</dbReference>
<comment type="cofactor">
    <cofactor evidence="1">
        <name>[4Fe-4S] cluster</name>
        <dbReference type="ChEBI" id="CHEBI:49883"/>
    </cofactor>
</comment>
<keyword evidence="5" id="KW-0479">Metal-binding</keyword>
<dbReference type="PROSITE" id="PS51918">
    <property type="entry name" value="RADICAL_SAM"/>
    <property type="match status" value="1"/>
</dbReference>
<dbReference type="GO" id="GO:0005829">
    <property type="term" value="C:cytosol"/>
    <property type="evidence" value="ECO:0007669"/>
    <property type="project" value="TreeGrafter"/>
</dbReference>
<proteinExistence type="predicted"/>
<dbReference type="PANTHER" id="PTHR43020">
    <property type="entry name" value="CDK5 REGULATORY SUBUNIT-ASSOCIATED PROTEIN 1"/>
    <property type="match status" value="1"/>
</dbReference>
<feature type="domain" description="Radical SAM core" evidence="11">
    <location>
        <begin position="144"/>
        <end position="443"/>
    </location>
</feature>
<dbReference type="InterPro" id="IPR038135">
    <property type="entry name" value="Methylthiotransferase_N_sf"/>
</dbReference>
<dbReference type="SUPFAM" id="SSF102114">
    <property type="entry name" value="Radical SAM enzymes"/>
    <property type="match status" value="2"/>
</dbReference>
<dbReference type="GO" id="GO:0051539">
    <property type="term" value="F:4 iron, 4 sulfur cluster binding"/>
    <property type="evidence" value="ECO:0007669"/>
    <property type="project" value="UniProtKB-KW"/>
</dbReference>
<dbReference type="InterPro" id="IPR006638">
    <property type="entry name" value="Elp3/MiaA/NifB-like_rSAM"/>
</dbReference>
<evidence type="ECO:0000256" key="8">
    <source>
        <dbReference type="ARBA" id="ARBA00033765"/>
    </source>
</evidence>
<dbReference type="Pfam" id="PF01938">
    <property type="entry name" value="TRAM"/>
    <property type="match status" value="1"/>
</dbReference>
<evidence type="ECO:0000256" key="7">
    <source>
        <dbReference type="ARBA" id="ARBA00023014"/>
    </source>
</evidence>
<dbReference type="InterPro" id="IPR013848">
    <property type="entry name" value="Methylthiotransferase_N"/>
</dbReference>
<accession>A0A1F5S356</accession>
<dbReference type="InterPro" id="IPR023404">
    <property type="entry name" value="rSAM_horseshoe"/>
</dbReference>
<protein>
    <recommendedName>
        <fullName evidence="8">tRNA-2-methylthio-N(6)-dimethylallyladenosine synthase</fullName>
        <ecNumber evidence="8">2.8.4.3</ecNumber>
    </recommendedName>
</protein>
<reference evidence="12 13" key="1">
    <citation type="journal article" date="2016" name="Nat. Commun.">
        <title>Thousands of microbial genomes shed light on interconnected biogeochemical processes in an aquifer system.</title>
        <authorList>
            <person name="Anantharaman K."/>
            <person name="Brown C.T."/>
            <person name="Hug L.A."/>
            <person name="Sharon I."/>
            <person name="Castelle C.J."/>
            <person name="Probst A.J."/>
            <person name="Thomas B.C."/>
            <person name="Singh A."/>
            <person name="Wilkins M.J."/>
            <person name="Karaoz U."/>
            <person name="Brodie E.L."/>
            <person name="Williams K.H."/>
            <person name="Hubbard S.S."/>
            <person name="Banfield J.F."/>
        </authorList>
    </citation>
    <scope>NUCLEOTIDE SEQUENCE [LARGE SCALE GENOMIC DNA]</scope>
</reference>
<dbReference type="PROSITE" id="PS01278">
    <property type="entry name" value="MTTASE_RADICAL"/>
    <property type="match status" value="1"/>
</dbReference>
<name>A0A1F5S356_9BACT</name>
<feature type="domain" description="MTTase N-terminal" evidence="10">
    <location>
        <begin position="1"/>
        <end position="114"/>
    </location>
</feature>
<dbReference type="Pfam" id="PF00919">
    <property type="entry name" value="UPF0004"/>
    <property type="match status" value="1"/>
</dbReference>
<comment type="caution">
    <text evidence="12">The sequence shown here is derived from an EMBL/GenBank/DDBJ whole genome shotgun (WGS) entry which is preliminary data.</text>
</comment>
<evidence type="ECO:0000256" key="2">
    <source>
        <dbReference type="ARBA" id="ARBA00003234"/>
    </source>
</evidence>
<dbReference type="GO" id="GO:0035597">
    <property type="term" value="F:tRNA-2-methylthio-N(6)-dimethylallyladenosine(37) synthase activity"/>
    <property type="evidence" value="ECO:0007669"/>
    <property type="project" value="UniProtKB-EC"/>
</dbReference>
<dbReference type="Proteomes" id="UP000178323">
    <property type="component" value="Unassembled WGS sequence"/>
</dbReference>
<feature type="domain" description="TRAM" evidence="9">
    <location>
        <begin position="446"/>
        <end position="511"/>
    </location>
</feature>
<dbReference type="PROSITE" id="PS51449">
    <property type="entry name" value="MTTASE_N"/>
    <property type="match status" value="1"/>
</dbReference>